<feature type="transmembrane region" description="Helical" evidence="1">
    <location>
        <begin position="63"/>
        <end position="81"/>
    </location>
</feature>
<reference evidence="2 3" key="1">
    <citation type="submission" date="2024-09" db="EMBL/GenBank/DDBJ databases">
        <authorList>
            <person name="Sun Q."/>
            <person name="Mori K."/>
        </authorList>
    </citation>
    <scope>NUCLEOTIDE SEQUENCE [LARGE SCALE GENOMIC DNA]</scope>
    <source>
        <strain evidence="2 3">CCM 7957</strain>
    </source>
</reference>
<dbReference type="GO" id="GO:0016787">
    <property type="term" value="F:hydrolase activity"/>
    <property type="evidence" value="ECO:0007669"/>
    <property type="project" value="UniProtKB-KW"/>
</dbReference>
<evidence type="ECO:0000313" key="3">
    <source>
        <dbReference type="Proteomes" id="UP001589783"/>
    </source>
</evidence>
<evidence type="ECO:0000313" key="2">
    <source>
        <dbReference type="EMBL" id="MFC0313600.1"/>
    </source>
</evidence>
<organism evidence="2 3">
    <name type="scientific">Gordonia phosphorivorans</name>
    <dbReference type="NCBI Taxonomy" id="1056982"/>
    <lineage>
        <taxon>Bacteria</taxon>
        <taxon>Bacillati</taxon>
        <taxon>Actinomycetota</taxon>
        <taxon>Actinomycetes</taxon>
        <taxon>Mycobacteriales</taxon>
        <taxon>Gordoniaceae</taxon>
        <taxon>Gordonia</taxon>
    </lineage>
</organism>
<dbReference type="EMBL" id="JBHLWV010000006">
    <property type="protein sequence ID" value="MFC0313600.1"/>
    <property type="molecule type" value="Genomic_DNA"/>
</dbReference>
<name>A0ABV6H5T4_9ACTN</name>
<protein>
    <submittedName>
        <fullName evidence="2">Metal-dependent hydrolase</fullName>
    </submittedName>
</protein>
<feature type="transmembrane region" description="Helical" evidence="1">
    <location>
        <begin position="125"/>
        <end position="141"/>
    </location>
</feature>
<feature type="transmembrane region" description="Helical" evidence="1">
    <location>
        <begin position="173"/>
        <end position="191"/>
    </location>
</feature>
<keyword evidence="2" id="KW-0378">Hydrolase</keyword>
<dbReference type="Pfam" id="PF04307">
    <property type="entry name" value="YdjM"/>
    <property type="match status" value="1"/>
</dbReference>
<proteinExistence type="predicted"/>
<dbReference type="RefSeq" id="WP_382360080.1">
    <property type="nucleotide sequence ID" value="NZ_JBHLWV010000006.1"/>
</dbReference>
<keyword evidence="3" id="KW-1185">Reference proteome</keyword>
<dbReference type="PANTHER" id="PTHR35531">
    <property type="entry name" value="INNER MEMBRANE PROTEIN YBCI-RELATED"/>
    <property type="match status" value="1"/>
</dbReference>
<sequence>MVMGPTHAMSGAAAGLAIAALIPASIGGPTTAVGALTFAAVTAGAALLPDIDSPQATVSKTFGFISVGVAHVTENAALAIYHLSKTDRDSDRNNGHRTATHTVWFAAAAGLLVGVLIGLFGKLPALIVLFLMLGLAIRGLFPEWSSSSDWLAITGVSAAAAVAVGAWQPQMASAWALGLAVTVGILAHLLGDALTKSGVPMLGGLVGIGGKKWWDVCPPGFMRIKANGVADKVLLVAFTVAALWLAYLTVFEPAALGASWPPAGSGGQAA</sequence>
<feature type="transmembrane region" description="Helical" evidence="1">
    <location>
        <begin position="150"/>
        <end position="167"/>
    </location>
</feature>
<keyword evidence="1" id="KW-1133">Transmembrane helix</keyword>
<gene>
    <name evidence="2" type="ORF">ACFFJD_01870</name>
</gene>
<keyword evidence="1" id="KW-0472">Membrane</keyword>
<keyword evidence="1" id="KW-0812">Transmembrane</keyword>
<accession>A0ABV6H5T4</accession>
<comment type="caution">
    <text evidence="2">The sequence shown here is derived from an EMBL/GenBank/DDBJ whole genome shotgun (WGS) entry which is preliminary data.</text>
</comment>
<dbReference type="InterPro" id="IPR007404">
    <property type="entry name" value="YdjM-like"/>
</dbReference>
<dbReference type="Proteomes" id="UP001589783">
    <property type="component" value="Unassembled WGS sequence"/>
</dbReference>
<feature type="transmembrane region" description="Helical" evidence="1">
    <location>
        <begin position="233"/>
        <end position="251"/>
    </location>
</feature>
<feature type="transmembrane region" description="Helical" evidence="1">
    <location>
        <begin position="102"/>
        <end position="119"/>
    </location>
</feature>
<evidence type="ECO:0000256" key="1">
    <source>
        <dbReference type="SAM" id="Phobius"/>
    </source>
</evidence>
<dbReference type="PANTHER" id="PTHR35531:SF1">
    <property type="entry name" value="INNER MEMBRANE PROTEIN YBCI-RELATED"/>
    <property type="match status" value="1"/>
</dbReference>